<feature type="transmembrane region" description="Helical" evidence="1">
    <location>
        <begin position="55"/>
        <end position="84"/>
    </location>
</feature>
<feature type="transmembrane region" description="Helical" evidence="1">
    <location>
        <begin position="105"/>
        <end position="132"/>
    </location>
</feature>
<evidence type="ECO:0000256" key="1">
    <source>
        <dbReference type="SAM" id="Phobius"/>
    </source>
</evidence>
<evidence type="ECO:0000313" key="3">
    <source>
        <dbReference type="Proteomes" id="UP000294028"/>
    </source>
</evidence>
<keyword evidence="1" id="KW-0812">Transmembrane</keyword>
<dbReference type="EMBL" id="RZHH01000002">
    <property type="protein sequence ID" value="RYJ13514.1"/>
    <property type="molecule type" value="Genomic_DNA"/>
</dbReference>
<sequence>MTSYPDTGSRWWYGVALQLVVVGAVWIAWGTVWLLGVESAGTPPSLLPANDAVEIPFLLASVSTVLLIFAHYVLTPVFSMGLYLDSKHVSANNGGRSLFRWMYAAVSVIHLLSLLLPVIQFVTLPAGGVYLINRHK</sequence>
<proteinExistence type="predicted"/>
<name>A0A482T6X3_9EURY</name>
<accession>A0A482T6X3</accession>
<evidence type="ECO:0000313" key="2">
    <source>
        <dbReference type="EMBL" id="RYJ13514.1"/>
    </source>
</evidence>
<gene>
    <name evidence="2" type="ORF">ELS19_05770</name>
</gene>
<protein>
    <submittedName>
        <fullName evidence="2">Uncharacterized protein</fullName>
    </submittedName>
</protein>
<organism evidence="2 3">
    <name type="scientific">Halogeometricum borinquense</name>
    <dbReference type="NCBI Taxonomy" id="60847"/>
    <lineage>
        <taxon>Archaea</taxon>
        <taxon>Methanobacteriati</taxon>
        <taxon>Methanobacteriota</taxon>
        <taxon>Stenosarchaea group</taxon>
        <taxon>Halobacteria</taxon>
        <taxon>Halobacteriales</taxon>
        <taxon>Haloferacaceae</taxon>
        <taxon>Halogeometricum</taxon>
    </lineage>
</organism>
<comment type="caution">
    <text evidence="2">The sequence shown here is derived from an EMBL/GenBank/DDBJ whole genome shotgun (WGS) entry which is preliminary data.</text>
</comment>
<feature type="transmembrane region" description="Helical" evidence="1">
    <location>
        <begin position="12"/>
        <end position="35"/>
    </location>
</feature>
<dbReference type="AlphaFoldDB" id="A0A482T6X3"/>
<reference evidence="2 3" key="1">
    <citation type="submission" date="2018-12" db="EMBL/GenBank/DDBJ databases">
        <title>Genome analysis provides insights into bioremediation potentialities of Halogeometricum borinquense strain N11.</title>
        <authorList>
            <person name="Najjari A."/>
            <person name="Youssef N."/>
            <person name="Fhoula I."/>
            <person name="Ben Dhia O."/>
            <person name="Mahjoubi M."/>
            <person name="Ouzari H.I."/>
            <person name="Cherif A."/>
        </authorList>
    </citation>
    <scope>NUCLEOTIDE SEQUENCE [LARGE SCALE GENOMIC DNA]</scope>
    <source>
        <strain evidence="2 3">N11</strain>
    </source>
</reference>
<keyword evidence="1" id="KW-1133">Transmembrane helix</keyword>
<keyword evidence="1" id="KW-0472">Membrane</keyword>
<dbReference type="Proteomes" id="UP000294028">
    <property type="component" value="Unassembled WGS sequence"/>
</dbReference>